<keyword evidence="6" id="KW-1133">Transmembrane helix</keyword>
<dbReference type="PANTHER" id="PTHR45710:SF35">
    <property type="entry name" value="C-TYPE LECTIN DOMAIN FAMILY 2 MEMBER D"/>
    <property type="match status" value="1"/>
</dbReference>
<dbReference type="Gene3D" id="3.10.100.10">
    <property type="entry name" value="Mannose-Binding Protein A, subunit A"/>
    <property type="match status" value="1"/>
</dbReference>
<keyword evidence="3" id="KW-0964">Secreted</keyword>
<reference evidence="8" key="1">
    <citation type="submission" date="2022-12" db="EMBL/GenBank/DDBJ databases">
        <authorList>
            <person name="Alioto T."/>
            <person name="Alioto T."/>
            <person name="Gomez Garrido J."/>
        </authorList>
    </citation>
    <scope>NUCLEOTIDE SEQUENCE</scope>
</reference>
<accession>A0AA35NXI2</accession>
<dbReference type="InterPro" id="IPR016187">
    <property type="entry name" value="CTDL_fold"/>
</dbReference>
<proteinExistence type="predicted"/>
<dbReference type="InterPro" id="IPR016186">
    <property type="entry name" value="C-type_lectin-like/link_sf"/>
</dbReference>
<dbReference type="InterPro" id="IPR033992">
    <property type="entry name" value="NKR-like_CTLD"/>
</dbReference>
<dbReference type="SUPFAM" id="SSF56436">
    <property type="entry name" value="C-type lectin-like"/>
    <property type="match status" value="1"/>
</dbReference>
<dbReference type="Pfam" id="PF00059">
    <property type="entry name" value="Lectin_C"/>
    <property type="match status" value="1"/>
</dbReference>
<evidence type="ECO:0000256" key="3">
    <source>
        <dbReference type="ARBA" id="ARBA00022525"/>
    </source>
</evidence>
<gene>
    <name evidence="8" type="ORF">PODLI_1B033712</name>
</gene>
<evidence type="ECO:0000259" key="7">
    <source>
        <dbReference type="PROSITE" id="PS50041"/>
    </source>
</evidence>
<feature type="transmembrane region" description="Helical" evidence="6">
    <location>
        <begin position="99"/>
        <end position="127"/>
    </location>
</feature>
<keyword evidence="9" id="KW-1185">Reference proteome</keyword>
<dbReference type="Proteomes" id="UP001178461">
    <property type="component" value="Chromosome 2"/>
</dbReference>
<name>A0AA35NXI2_9SAUR</name>
<feature type="domain" description="C-type lectin" evidence="7">
    <location>
        <begin position="146"/>
        <end position="247"/>
    </location>
</feature>
<dbReference type="SMART" id="SM00034">
    <property type="entry name" value="CLECT"/>
    <property type="match status" value="1"/>
</dbReference>
<protein>
    <recommendedName>
        <fullName evidence="7">C-type lectin domain-containing protein</fullName>
    </recommendedName>
</protein>
<evidence type="ECO:0000256" key="1">
    <source>
        <dbReference type="ARBA" id="ARBA00004401"/>
    </source>
</evidence>
<comment type="subcellular location">
    <subcellularLocation>
        <location evidence="1">Cell membrane</location>
        <topology evidence="1">Single-pass type II membrane protein</topology>
    </subcellularLocation>
    <subcellularLocation>
        <location evidence="2">Secreted</location>
    </subcellularLocation>
</comment>
<dbReference type="PROSITE" id="PS50041">
    <property type="entry name" value="C_TYPE_LECTIN_2"/>
    <property type="match status" value="1"/>
</dbReference>
<evidence type="ECO:0000313" key="9">
    <source>
        <dbReference type="Proteomes" id="UP001178461"/>
    </source>
</evidence>
<dbReference type="AlphaFoldDB" id="A0AA35NXI2"/>
<feature type="compositionally biased region" description="Basic and acidic residues" evidence="5">
    <location>
        <begin position="69"/>
        <end position="87"/>
    </location>
</feature>
<keyword evidence="6" id="KW-0812">Transmembrane</keyword>
<dbReference type="CDD" id="cd03593">
    <property type="entry name" value="CLECT_NK_receptors_like"/>
    <property type="match status" value="1"/>
</dbReference>
<dbReference type="EMBL" id="OX395127">
    <property type="protein sequence ID" value="CAI5767936.1"/>
    <property type="molecule type" value="Genomic_DNA"/>
</dbReference>
<dbReference type="GO" id="GO:0005886">
    <property type="term" value="C:plasma membrane"/>
    <property type="evidence" value="ECO:0007669"/>
    <property type="project" value="UniProtKB-SubCell"/>
</dbReference>
<dbReference type="GO" id="GO:0030246">
    <property type="term" value="F:carbohydrate binding"/>
    <property type="evidence" value="ECO:0007669"/>
    <property type="project" value="UniProtKB-KW"/>
</dbReference>
<organism evidence="8 9">
    <name type="scientific">Podarcis lilfordi</name>
    <name type="common">Lilford's wall lizard</name>
    <dbReference type="NCBI Taxonomy" id="74358"/>
    <lineage>
        <taxon>Eukaryota</taxon>
        <taxon>Metazoa</taxon>
        <taxon>Chordata</taxon>
        <taxon>Craniata</taxon>
        <taxon>Vertebrata</taxon>
        <taxon>Euteleostomi</taxon>
        <taxon>Lepidosauria</taxon>
        <taxon>Squamata</taxon>
        <taxon>Bifurcata</taxon>
        <taxon>Unidentata</taxon>
        <taxon>Episquamata</taxon>
        <taxon>Laterata</taxon>
        <taxon>Lacertibaenia</taxon>
        <taxon>Lacertidae</taxon>
        <taxon>Podarcis</taxon>
    </lineage>
</organism>
<evidence type="ECO:0000256" key="2">
    <source>
        <dbReference type="ARBA" id="ARBA00004613"/>
    </source>
</evidence>
<dbReference type="GO" id="GO:0005576">
    <property type="term" value="C:extracellular region"/>
    <property type="evidence" value="ECO:0007669"/>
    <property type="project" value="UniProtKB-SubCell"/>
</dbReference>
<dbReference type="PANTHER" id="PTHR45710">
    <property type="entry name" value="C-TYPE LECTIN DOMAIN-CONTAINING PROTEIN 180"/>
    <property type="match status" value="1"/>
</dbReference>
<feature type="region of interest" description="Disordered" evidence="5">
    <location>
        <begin position="67"/>
        <end position="87"/>
    </location>
</feature>
<evidence type="ECO:0000256" key="4">
    <source>
        <dbReference type="ARBA" id="ARBA00022734"/>
    </source>
</evidence>
<evidence type="ECO:0000256" key="5">
    <source>
        <dbReference type="SAM" id="MobiDB-lite"/>
    </source>
</evidence>
<keyword evidence="4" id="KW-0430">Lectin</keyword>
<evidence type="ECO:0000256" key="6">
    <source>
        <dbReference type="SAM" id="Phobius"/>
    </source>
</evidence>
<dbReference type="InterPro" id="IPR001304">
    <property type="entry name" value="C-type_lectin-like"/>
</dbReference>
<evidence type="ECO:0000313" key="8">
    <source>
        <dbReference type="EMBL" id="CAI5767936.1"/>
    </source>
</evidence>
<keyword evidence="6" id="KW-0472">Membrane</keyword>
<dbReference type="InterPro" id="IPR050828">
    <property type="entry name" value="C-type_lectin/matrix_domain"/>
</dbReference>
<sequence length="253" mass="28676">MTDAKYRSFSSDGSICLGLTEICQRSVFWMKVLLEGEPKMMEHANTYEQPVKRAEQVTFLLQQNGACHNSEHSEGREKSVDENKPKMAKEEKTYKARTLYIFLAVSVSLFIICIGLAVAVGTLWIVLQRCQGPSWANSCLQGWIGHEAWCYYFSTAEANWNSSQSNCSSQGGSLTAIDTPSEMDFLLKKDPADYWIGLQRKEGQPWKWANGSDFNQWFEFGDGHCAFLNAPNISSSFCESKRHWICRSPHLQA</sequence>